<dbReference type="VEuPathDB" id="VectorBase:AMEC006188"/>
<dbReference type="Pfam" id="PF04180">
    <property type="entry name" value="LTV"/>
    <property type="match status" value="2"/>
</dbReference>
<dbReference type="GO" id="GO:0042274">
    <property type="term" value="P:ribosomal small subunit biogenesis"/>
    <property type="evidence" value="ECO:0007669"/>
    <property type="project" value="InterPro"/>
</dbReference>
<proteinExistence type="inferred from homology"/>
<organism evidence="4 5">
    <name type="scientific">Anopheles melas</name>
    <dbReference type="NCBI Taxonomy" id="34690"/>
    <lineage>
        <taxon>Eukaryota</taxon>
        <taxon>Metazoa</taxon>
        <taxon>Ecdysozoa</taxon>
        <taxon>Arthropoda</taxon>
        <taxon>Hexapoda</taxon>
        <taxon>Insecta</taxon>
        <taxon>Pterygota</taxon>
        <taxon>Neoptera</taxon>
        <taxon>Endopterygota</taxon>
        <taxon>Diptera</taxon>
        <taxon>Nematocera</taxon>
        <taxon>Culicoidea</taxon>
        <taxon>Culicidae</taxon>
        <taxon>Anophelinae</taxon>
        <taxon>Anopheles</taxon>
    </lineage>
</organism>
<comment type="similarity">
    <text evidence="1">Belongs to the LTV1 family.</text>
</comment>
<dbReference type="Proteomes" id="UP000075902">
    <property type="component" value="Unassembled WGS sequence"/>
</dbReference>
<feature type="region of interest" description="Disordered" evidence="3">
    <location>
        <begin position="195"/>
        <end position="258"/>
    </location>
</feature>
<dbReference type="PANTHER" id="PTHR21531:SF0">
    <property type="entry name" value="PROTEIN LTV1 HOMOLOG"/>
    <property type="match status" value="1"/>
</dbReference>
<dbReference type="GO" id="GO:0030688">
    <property type="term" value="C:preribosome, small subunit precursor"/>
    <property type="evidence" value="ECO:0007669"/>
    <property type="project" value="TreeGrafter"/>
</dbReference>
<dbReference type="GO" id="GO:0005829">
    <property type="term" value="C:cytosol"/>
    <property type="evidence" value="ECO:0007669"/>
    <property type="project" value="TreeGrafter"/>
</dbReference>
<reference evidence="4" key="2">
    <citation type="submission" date="2020-05" db="UniProtKB">
        <authorList>
            <consortium name="EnsemblMetazoa"/>
        </authorList>
    </citation>
    <scope>IDENTIFICATION</scope>
    <source>
        <strain evidence="4">CM1001059</strain>
    </source>
</reference>
<dbReference type="GO" id="GO:0005634">
    <property type="term" value="C:nucleus"/>
    <property type="evidence" value="ECO:0007669"/>
    <property type="project" value="TreeGrafter"/>
</dbReference>
<dbReference type="GO" id="GO:0000056">
    <property type="term" value="P:ribosomal small subunit export from nucleus"/>
    <property type="evidence" value="ECO:0007669"/>
    <property type="project" value="TreeGrafter"/>
</dbReference>
<dbReference type="STRING" id="34690.A0A182TPU4"/>
<dbReference type="InterPro" id="IPR007307">
    <property type="entry name" value="Ltv1"/>
</dbReference>
<dbReference type="PANTHER" id="PTHR21531">
    <property type="entry name" value="LOW-TEMPERATURE VIABILITY PROTEIN LTV1-RELATED"/>
    <property type="match status" value="1"/>
</dbReference>
<dbReference type="EnsemblMetazoa" id="AMEC006188-RA">
    <property type="protein sequence ID" value="AMEC006188-PA"/>
    <property type="gene ID" value="AMEC006188"/>
</dbReference>
<feature type="compositionally biased region" description="Basic and acidic residues" evidence="3">
    <location>
        <begin position="235"/>
        <end position="254"/>
    </location>
</feature>
<name>A0A182TPU4_9DIPT</name>
<feature type="region of interest" description="Disordered" evidence="3">
    <location>
        <begin position="107"/>
        <end position="132"/>
    </location>
</feature>
<reference evidence="5" key="1">
    <citation type="submission" date="2014-01" db="EMBL/GenBank/DDBJ databases">
        <title>The Genome Sequence of Anopheles melas CM1001059_A (V2).</title>
        <authorList>
            <consortium name="The Broad Institute Genomics Platform"/>
            <person name="Neafsey D.E."/>
            <person name="Besansky N."/>
            <person name="Howell P."/>
            <person name="Walton C."/>
            <person name="Young S.K."/>
            <person name="Zeng Q."/>
            <person name="Gargeya S."/>
            <person name="Fitzgerald M."/>
            <person name="Haas B."/>
            <person name="Abouelleil A."/>
            <person name="Allen A.W."/>
            <person name="Alvarado L."/>
            <person name="Arachchi H.M."/>
            <person name="Berlin A.M."/>
            <person name="Chapman S.B."/>
            <person name="Gainer-Dewar J."/>
            <person name="Goldberg J."/>
            <person name="Griggs A."/>
            <person name="Gujja S."/>
            <person name="Hansen M."/>
            <person name="Howarth C."/>
            <person name="Imamovic A."/>
            <person name="Ireland A."/>
            <person name="Larimer J."/>
            <person name="McCowan C."/>
            <person name="Murphy C."/>
            <person name="Pearson M."/>
            <person name="Poon T.W."/>
            <person name="Priest M."/>
            <person name="Roberts A."/>
            <person name="Saif S."/>
            <person name="Shea T."/>
            <person name="Sisk P."/>
            <person name="Sykes S."/>
            <person name="Wortman J."/>
            <person name="Nusbaum C."/>
            <person name="Birren B."/>
        </authorList>
    </citation>
    <scope>NUCLEOTIDE SEQUENCE [LARGE SCALE GENOMIC DNA]</scope>
    <source>
        <strain evidence="5">CM1001059</strain>
    </source>
</reference>
<evidence type="ECO:0000256" key="3">
    <source>
        <dbReference type="SAM" id="MobiDB-lite"/>
    </source>
</evidence>
<dbReference type="AlphaFoldDB" id="A0A182TPU4"/>
<keyword evidence="5" id="KW-1185">Reference proteome</keyword>
<evidence type="ECO:0000256" key="2">
    <source>
        <dbReference type="ARBA" id="ARBA00021561"/>
    </source>
</evidence>
<accession>A0A182TPU4</accession>
<feature type="compositionally biased region" description="Acidic residues" evidence="3">
    <location>
        <begin position="201"/>
        <end position="234"/>
    </location>
</feature>
<evidence type="ECO:0000313" key="5">
    <source>
        <dbReference type="Proteomes" id="UP000075902"/>
    </source>
</evidence>
<evidence type="ECO:0000256" key="1">
    <source>
        <dbReference type="ARBA" id="ARBA00009078"/>
    </source>
</evidence>
<protein>
    <recommendedName>
        <fullName evidence="2">Protein LTV1 homolog</fullName>
    </recommendedName>
</protein>
<evidence type="ECO:0000313" key="4">
    <source>
        <dbReference type="EnsemblMetazoa" id="AMEC006188-PA"/>
    </source>
</evidence>
<sequence>MPDNRTCLQGKKKFIDKKTAVTFRLVNRSQHDPLYVDETAPQHVLVPVRVPPKYASLIANSNRPVAEGKIDAAKRKKEQAKFGIFFDDDYDYLQHLREPGRNEVVWEPVAGKPSPKPAAETGEENGEEEVSRIKLPSSVFASEFEEKDGLMKKAAEVTRGPRPDWDPDVVAALDEDFDFNNPDNQLEDNFMELAMQPGAGGDEDGDGEDWFDEEGGEHEFDSDEMEGDYSDTEERDGLGPLDDRYGREETKSRFTEYSMSSSVIRRNEQLTLLDDRFEKFFEQYDDPEVGPLDCEEIEGHVDPNDDVLLRCAAEFKRERDAVYDAEYEKQWIRERLTQLQDDNSEEDEVAMQVEDGEQKKWDCESILSTYSNIYNHPKLIQEPKKARKILINPKTGLPENVLGAEGGKLTMKSIARLEQGGSEKPAGPKSLCDGSVISTLSVLSIRPKDETPEEKRERKKLLKEYRSERRIERKANTLAFKHEKQLQEKNKINCRMNAGQKIV</sequence>